<evidence type="ECO:0000259" key="8">
    <source>
        <dbReference type="Pfam" id="PF02714"/>
    </source>
</evidence>
<dbReference type="PANTHER" id="PTHR13018:SF5">
    <property type="entry name" value="RE44586P"/>
    <property type="match status" value="1"/>
</dbReference>
<dbReference type="InterPro" id="IPR032880">
    <property type="entry name" value="CSC1/OSCA1-like_N"/>
</dbReference>
<protein>
    <submittedName>
        <fullName evidence="11">CSC1-like protein 1</fullName>
    </submittedName>
</protein>
<comment type="caution">
    <text evidence="11">The sequence shown here is derived from an EMBL/GenBank/DDBJ whole genome shotgun (WGS) entry which is preliminary data.</text>
</comment>
<dbReference type="GO" id="GO:0005886">
    <property type="term" value="C:plasma membrane"/>
    <property type="evidence" value="ECO:0007669"/>
    <property type="project" value="TreeGrafter"/>
</dbReference>
<feature type="domain" description="CSC1/OSCA1-like 7TM region" evidence="8">
    <location>
        <begin position="393"/>
        <end position="684"/>
    </location>
</feature>
<keyword evidence="12" id="KW-1185">Reference proteome</keyword>
<comment type="subcellular location">
    <subcellularLocation>
        <location evidence="1">Membrane</location>
        <topology evidence="1">Multi-pass membrane protein</topology>
    </subcellularLocation>
</comment>
<name>A0AAV7JW27_9METZ</name>
<dbReference type="Pfam" id="PF14703">
    <property type="entry name" value="PHM7_cyt"/>
    <property type="match status" value="1"/>
</dbReference>
<gene>
    <name evidence="11" type="ORF">LOD99_3758</name>
</gene>
<feature type="transmembrane region" description="Helical" evidence="7">
    <location>
        <begin position="703"/>
        <end position="722"/>
    </location>
</feature>
<evidence type="ECO:0000256" key="6">
    <source>
        <dbReference type="ARBA" id="ARBA00023136"/>
    </source>
</evidence>
<dbReference type="GO" id="GO:0005227">
    <property type="term" value="F:calcium-activated cation channel activity"/>
    <property type="evidence" value="ECO:0007669"/>
    <property type="project" value="InterPro"/>
</dbReference>
<feature type="transmembrane region" description="Helical" evidence="7">
    <location>
        <begin position="174"/>
        <end position="195"/>
    </location>
</feature>
<reference evidence="11 12" key="1">
    <citation type="journal article" date="2023" name="BMC Biol.">
        <title>The compact genome of the sponge Oopsacas minuta (Hexactinellida) is lacking key metazoan core genes.</title>
        <authorList>
            <person name="Santini S."/>
            <person name="Schenkelaars Q."/>
            <person name="Jourda C."/>
            <person name="Duchesne M."/>
            <person name="Belahbib H."/>
            <person name="Rocher C."/>
            <person name="Selva M."/>
            <person name="Riesgo A."/>
            <person name="Vervoort M."/>
            <person name="Leys S.P."/>
            <person name="Kodjabachian L."/>
            <person name="Le Bivic A."/>
            <person name="Borchiellini C."/>
            <person name="Claverie J.M."/>
            <person name="Renard E."/>
        </authorList>
    </citation>
    <scope>NUCLEOTIDE SEQUENCE [LARGE SCALE GENOMIC DNA]</scope>
    <source>
        <strain evidence="11">SPO-2</strain>
    </source>
</reference>
<evidence type="ECO:0000256" key="4">
    <source>
        <dbReference type="ARBA" id="ARBA00022692"/>
    </source>
</evidence>
<feature type="transmembrane region" description="Helical" evidence="7">
    <location>
        <begin position="494"/>
        <end position="516"/>
    </location>
</feature>
<dbReference type="InterPro" id="IPR045122">
    <property type="entry name" value="Csc1-like"/>
</dbReference>
<organism evidence="11 12">
    <name type="scientific">Oopsacas minuta</name>
    <dbReference type="NCBI Taxonomy" id="111878"/>
    <lineage>
        <taxon>Eukaryota</taxon>
        <taxon>Metazoa</taxon>
        <taxon>Porifera</taxon>
        <taxon>Hexactinellida</taxon>
        <taxon>Hexasterophora</taxon>
        <taxon>Lyssacinosida</taxon>
        <taxon>Leucopsacidae</taxon>
        <taxon>Oopsacas</taxon>
    </lineage>
</organism>
<dbReference type="Pfam" id="PF13967">
    <property type="entry name" value="RSN1_TM"/>
    <property type="match status" value="1"/>
</dbReference>
<dbReference type="InterPro" id="IPR027815">
    <property type="entry name" value="CSC1/OSCA1-like_cyt"/>
</dbReference>
<dbReference type="InterPro" id="IPR003864">
    <property type="entry name" value="CSC1/OSCA1-like_7TM"/>
</dbReference>
<dbReference type="AlphaFoldDB" id="A0AAV7JW27"/>
<feature type="domain" description="CSC1/OSCA1-like cytosolic" evidence="10">
    <location>
        <begin position="212"/>
        <end position="382"/>
    </location>
</feature>
<accession>A0AAV7JW27</accession>
<dbReference type="EMBL" id="JAKMXF010000288">
    <property type="protein sequence ID" value="KAI6653233.1"/>
    <property type="molecule type" value="Genomic_DNA"/>
</dbReference>
<evidence type="ECO:0000256" key="3">
    <source>
        <dbReference type="ARBA" id="ARBA00022448"/>
    </source>
</evidence>
<feature type="transmembrane region" description="Helical" evidence="7">
    <location>
        <begin position="671"/>
        <end position="691"/>
    </location>
</feature>
<keyword evidence="6 7" id="KW-0472">Membrane</keyword>
<evidence type="ECO:0000313" key="12">
    <source>
        <dbReference type="Proteomes" id="UP001165289"/>
    </source>
</evidence>
<dbReference type="PANTHER" id="PTHR13018">
    <property type="entry name" value="PROBABLE MEMBRANE PROTEIN DUF221-RELATED"/>
    <property type="match status" value="1"/>
</dbReference>
<keyword evidence="4 7" id="KW-0812">Transmembrane</keyword>
<evidence type="ECO:0000256" key="7">
    <source>
        <dbReference type="SAM" id="Phobius"/>
    </source>
</evidence>
<dbReference type="Proteomes" id="UP001165289">
    <property type="component" value="Unassembled WGS sequence"/>
</dbReference>
<feature type="domain" description="CSC1/OSCA1-like N-terminal transmembrane" evidence="9">
    <location>
        <begin position="24"/>
        <end position="193"/>
    </location>
</feature>
<keyword evidence="3" id="KW-0813">Transport</keyword>
<evidence type="ECO:0000259" key="9">
    <source>
        <dbReference type="Pfam" id="PF13967"/>
    </source>
</evidence>
<feature type="transmembrane region" description="Helical" evidence="7">
    <location>
        <begin position="395"/>
        <end position="418"/>
    </location>
</feature>
<feature type="transmembrane region" description="Helical" evidence="7">
    <location>
        <begin position="124"/>
        <end position="147"/>
    </location>
</feature>
<evidence type="ECO:0000256" key="2">
    <source>
        <dbReference type="ARBA" id="ARBA00007779"/>
    </source>
</evidence>
<feature type="transmembrane region" description="Helical" evidence="7">
    <location>
        <begin position="610"/>
        <end position="639"/>
    </location>
</feature>
<keyword evidence="5 7" id="KW-1133">Transmembrane helix</keyword>
<sequence length="766" mass="88450">MASTCTFFIHYVNSHDLQDGKIPTVLVLNLIVWIFLISIFLLLRFTIWEYAKSAIIFSTKNASRKNLTSSLTESNIYSERLKRQYDLLRERHAFEWIYNFMRLSVRDIKATSGLDAYLYLKFEVYLIFLMLVYTIISCSFILPVNYIEGKGISRIFERTTITSLTQSEHGNEKLWLHSFVTHIYVVFAFMLMFSYSRHLARYRQFGKKSSHAIMIQHTSKSARENDFRKHFTETDTDCDIEDVTLAYNTAKLHNCIEKRDEANIQLKLYQDILEETNDREWILISWKRYLCICAKGVDAIDYYTKQSLQLSNFVVVAQEDARLSPLGITFVTFSRVAPIEDILGQYQRVFCQRPTSSVSNQINVKQWKVTLAPHPTDIQWENLGLNQIVWWIRWLILNLIVLVITIFFTTPVAGISIVNTLLTVNNHPYSLNEAITDMFNLMNSTATEPFRELTTTYTTPLLQILFAQFIPLLVSKSCNLELHWTKSGYQKSAIIKTFIFLQIMLLIFPSLSLTSFDLLIKSIYTSVNNSTNKTFTELQISSLLKCAFLPEGGVFFVNYMITSAFFTAFQLLQIPNFVQYLYRKMSARTIYEVKTAKEKFITPFDFGIQYAWVLVKISIVIAYSTICPLITVGGLLYIIMKFFVDKYNLYYVHGHAGYLGGVDLHKRAVKFLIWSHILLQVYILILSIVQVGGDPTNGHGSLILFNGLVLSLTVCVCIVCLASNCVQKYLLDCWCIRVSPDNSFADISLLATPDRTQNRYICQELF</sequence>
<proteinExistence type="inferred from homology"/>
<evidence type="ECO:0000313" key="11">
    <source>
        <dbReference type="EMBL" id="KAI6653233.1"/>
    </source>
</evidence>
<dbReference type="Pfam" id="PF02714">
    <property type="entry name" value="RSN1_7TM"/>
    <property type="match status" value="1"/>
</dbReference>
<feature type="transmembrane region" description="Helical" evidence="7">
    <location>
        <begin position="24"/>
        <end position="43"/>
    </location>
</feature>
<evidence type="ECO:0000259" key="10">
    <source>
        <dbReference type="Pfam" id="PF14703"/>
    </source>
</evidence>
<comment type="similarity">
    <text evidence="2">Belongs to the CSC1 (TC 1.A.17) family.</text>
</comment>
<evidence type="ECO:0000256" key="1">
    <source>
        <dbReference type="ARBA" id="ARBA00004141"/>
    </source>
</evidence>
<evidence type="ECO:0000256" key="5">
    <source>
        <dbReference type="ARBA" id="ARBA00022989"/>
    </source>
</evidence>